<organism evidence="1 2">
    <name type="scientific">Draconibacterium aestuarii</name>
    <dbReference type="NCBI Taxonomy" id="2998507"/>
    <lineage>
        <taxon>Bacteria</taxon>
        <taxon>Pseudomonadati</taxon>
        <taxon>Bacteroidota</taxon>
        <taxon>Bacteroidia</taxon>
        <taxon>Marinilabiliales</taxon>
        <taxon>Prolixibacteraceae</taxon>
        <taxon>Draconibacterium</taxon>
    </lineage>
</organism>
<accession>A0A9X3FBG1</accession>
<name>A0A9X3FBG1_9BACT</name>
<proteinExistence type="predicted"/>
<gene>
    <name evidence="1" type="ORF">OU798_23030</name>
</gene>
<evidence type="ECO:0000313" key="2">
    <source>
        <dbReference type="Proteomes" id="UP001145087"/>
    </source>
</evidence>
<evidence type="ECO:0000313" key="1">
    <source>
        <dbReference type="EMBL" id="MCY1723242.1"/>
    </source>
</evidence>
<keyword evidence="2" id="KW-1185">Reference proteome</keyword>
<comment type="caution">
    <text evidence="1">The sequence shown here is derived from an EMBL/GenBank/DDBJ whole genome shotgun (WGS) entry which is preliminary data.</text>
</comment>
<sequence length="60" mass="6679">MGNIKNTCFVCKKEITQETSVLNQVVNMPVCMDCYGTDNEKRVEKEVLESLADGFVCGCI</sequence>
<dbReference type="Proteomes" id="UP001145087">
    <property type="component" value="Unassembled WGS sequence"/>
</dbReference>
<protein>
    <submittedName>
        <fullName evidence="1">Uncharacterized protein</fullName>
    </submittedName>
</protein>
<dbReference type="RefSeq" id="WP_343335567.1">
    <property type="nucleotide sequence ID" value="NZ_JAPOHD010000067.1"/>
</dbReference>
<dbReference type="EMBL" id="JAPOHD010000067">
    <property type="protein sequence ID" value="MCY1723242.1"/>
    <property type="molecule type" value="Genomic_DNA"/>
</dbReference>
<dbReference type="AlphaFoldDB" id="A0A9X3FBG1"/>
<reference evidence="1" key="1">
    <citation type="submission" date="2022-11" db="EMBL/GenBank/DDBJ databases">
        <title>Marilongibacter aestuarii gen. nov., sp. nov., isolated from tidal flat sediment.</title>
        <authorList>
            <person name="Jiayan W."/>
        </authorList>
    </citation>
    <scope>NUCLEOTIDE SEQUENCE</scope>
    <source>
        <strain evidence="1">Z1-6</strain>
    </source>
</reference>